<feature type="transmembrane region" description="Helical" evidence="1">
    <location>
        <begin position="155"/>
        <end position="177"/>
    </location>
</feature>
<keyword evidence="1" id="KW-1133">Transmembrane helix</keyword>
<reference evidence="2" key="1">
    <citation type="submission" date="2023-06" db="EMBL/GenBank/DDBJ databases">
        <title>Genome-scale phylogeny and comparative genomics of the fungal order Sordariales.</title>
        <authorList>
            <consortium name="Lawrence Berkeley National Laboratory"/>
            <person name="Hensen N."/>
            <person name="Bonometti L."/>
            <person name="Westerberg I."/>
            <person name="Brannstrom I.O."/>
            <person name="Guillou S."/>
            <person name="Cros-Aarteil S."/>
            <person name="Calhoun S."/>
            <person name="Haridas S."/>
            <person name="Kuo A."/>
            <person name="Mondo S."/>
            <person name="Pangilinan J."/>
            <person name="Riley R."/>
            <person name="Labutti K."/>
            <person name="Andreopoulos B."/>
            <person name="Lipzen A."/>
            <person name="Chen C."/>
            <person name="Yanf M."/>
            <person name="Daum C."/>
            <person name="Ng V."/>
            <person name="Clum A."/>
            <person name="Steindorff A."/>
            <person name="Ohm R."/>
            <person name="Martin F."/>
            <person name="Silar P."/>
            <person name="Natvig D."/>
            <person name="Lalanne C."/>
            <person name="Gautier V."/>
            <person name="Ament-Velasquez S.L."/>
            <person name="Kruys A."/>
            <person name="Hutchinson M.I."/>
            <person name="Powell A.J."/>
            <person name="Barry K."/>
            <person name="Miller A.N."/>
            <person name="Grigoriev I.V."/>
            <person name="Debuchy R."/>
            <person name="Gladieux P."/>
            <person name="Thoren M.H."/>
            <person name="Johannesson H."/>
        </authorList>
    </citation>
    <scope>NUCLEOTIDE SEQUENCE</scope>
    <source>
        <strain evidence="2">CBS 540.89</strain>
    </source>
</reference>
<feature type="transmembrane region" description="Helical" evidence="1">
    <location>
        <begin position="78"/>
        <end position="101"/>
    </location>
</feature>
<comment type="caution">
    <text evidence="2">The sequence shown here is derived from an EMBL/GenBank/DDBJ whole genome shotgun (WGS) entry which is preliminary data.</text>
</comment>
<accession>A0AA40EC65</accession>
<gene>
    <name evidence="2" type="ORF">B0T21DRAFT_383740</name>
</gene>
<protein>
    <submittedName>
        <fullName evidence="2">Uncharacterized protein</fullName>
    </submittedName>
</protein>
<dbReference type="EMBL" id="JAUKTV010000006">
    <property type="protein sequence ID" value="KAK0736099.1"/>
    <property type="molecule type" value="Genomic_DNA"/>
</dbReference>
<feature type="transmembrane region" description="Helical" evidence="1">
    <location>
        <begin position="121"/>
        <end position="143"/>
    </location>
</feature>
<dbReference type="Proteomes" id="UP001172159">
    <property type="component" value="Unassembled WGS sequence"/>
</dbReference>
<name>A0AA40EC65_9PEZI</name>
<keyword evidence="1" id="KW-0472">Membrane</keyword>
<evidence type="ECO:0000313" key="3">
    <source>
        <dbReference type="Proteomes" id="UP001172159"/>
    </source>
</evidence>
<dbReference type="AlphaFoldDB" id="A0AA40EC65"/>
<evidence type="ECO:0000313" key="2">
    <source>
        <dbReference type="EMBL" id="KAK0736099.1"/>
    </source>
</evidence>
<keyword evidence="1" id="KW-0812">Transmembrane</keyword>
<feature type="transmembrane region" description="Helical" evidence="1">
    <location>
        <begin position="12"/>
        <end position="33"/>
    </location>
</feature>
<proteinExistence type="predicted"/>
<organism evidence="2 3">
    <name type="scientific">Apiosordaria backusii</name>
    <dbReference type="NCBI Taxonomy" id="314023"/>
    <lineage>
        <taxon>Eukaryota</taxon>
        <taxon>Fungi</taxon>
        <taxon>Dikarya</taxon>
        <taxon>Ascomycota</taxon>
        <taxon>Pezizomycotina</taxon>
        <taxon>Sordariomycetes</taxon>
        <taxon>Sordariomycetidae</taxon>
        <taxon>Sordariales</taxon>
        <taxon>Lasiosphaeriaceae</taxon>
        <taxon>Apiosordaria</taxon>
    </lineage>
</organism>
<sequence>MQHTRHFRWKLIHILSILAHLGLVCAGSVSYVYNLGQNARPLEWTSLKISNADPNPCPLTLMDGIGSWGAFDVAGRTLLMSCIFVGALGLTINVAAFGMLLSMETHRVALTEGQQHWRKQIITVFACVLNIFLAGAGVGMAGILGTKIIESKSMIMPLVWASIQAPIALSTAIFDAVKNYREGQDLLD</sequence>
<evidence type="ECO:0000256" key="1">
    <source>
        <dbReference type="SAM" id="Phobius"/>
    </source>
</evidence>
<keyword evidence="3" id="KW-1185">Reference proteome</keyword>